<dbReference type="EMBL" id="CP092109">
    <property type="protein sequence ID" value="UWZ79778.1"/>
    <property type="molecule type" value="Genomic_DNA"/>
</dbReference>
<reference evidence="1" key="1">
    <citation type="journal article" date="2022" name="Environ. Microbiol.">
        <title>Geoalkalibacter halelectricus SAP #1 sp. nov. possessing extracellular electron transfer and mineral#reducing capabilities from a haloalkaline environment.</title>
        <authorList>
            <person name="Yadav S."/>
            <person name="Singh R."/>
            <person name="Sundharam S.S."/>
            <person name="Chaudhary S."/>
            <person name="Krishnamurthi S."/>
            <person name="Patil S.A."/>
        </authorList>
    </citation>
    <scope>NUCLEOTIDE SEQUENCE</scope>
    <source>
        <strain evidence="1">SAP-1</strain>
    </source>
</reference>
<sequence length="64" mass="6898">MKRSTTPSFVLELPLAVAPGQERANDFAEAQGYEPALAYDENDSAGRAMLGFFDWQTASSVSLA</sequence>
<gene>
    <name evidence="1" type="ORF">L9S41_19195</name>
</gene>
<protein>
    <submittedName>
        <fullName evidence="1">Uncharacterized protein</fullName>
    </submittedName>
</protein>
<dbReference type="RefSeq" id="WP_260748129.1">
    <property type="nucleotide sequence ID" value="NZ_CP092109.1"/>
</dbReference>
<name>A0ABY5ZMC0_9BACT</name>
<accession>A0ABY5ZMC0</accession>
<keyword evidence="2" id="KW-1185">Reference proteome</keyword>
<evidence type="ECO:0000313" key="2">
    <source>
        <dbReference type="Proteomes" id="UP001060414"/>
    </source>
</evidence>
<dbReference type="Proteomes" id="UP001060414">
    <property type="component" value="Chromosome"/>
</dbReference>
<proteinExistence type="predicted"/>
<organism evidence="1 2">
    <name type="scientific">Geoalkalibacter halelectricus</name>
    <dbReference type="NCBI Taxonomy" id="2847045"/>
    <lineage>
        <taxon>Bacteria</taxon>
        <taxon>Pseudomonadati</taxon>
        <taxon>Thermodesulfobacteriota</taxon>
        <taxon>Desulfuromonadia</taxon>
        <taxon>Desulfuromonadales</taxon>
        <taxon>Geoalkalibacteraceae</taxon>
        <taxon>Geoalkalibacter</taxon>
    </lineage>
</organism>
<evidence type="ECO:0000313" key="1">
    <source>
        <dbReference type="EMBL" id="UWZ79778.1"/>
    </source>
</evidence>